<reference evidence="9 10" key="1">
    <citation type="journal article" date="2018" name="New Phytol.">
        <title>Comparative genomics and transcriptomics depict ericoid mycorrhizal fungi as versatile saprotrophs and plant mutualists.</title>
        <authorList>
            <person name="Martino E."/>
            <person name="Morin E."/>
            <person name="Grelet G.A."/>
            <person name="Kuo A."/>
            <person name="Kohler A."/>
            <person name="Daghino S."/>
            <person name="Barry K.W."/>
            <person name="Cichocki N."/>
            <person name="Clum A."/>
            <person name="Dockter R.B."/>
            <person name="Hainaut M."/>
            <person name="Kuo R.C."/>
            <person name="LaButti K."/>
            <person name="Lindahl B.D."/>
            <person name="Lindquist E.A."/>
            <person name="Lipzen A."/>
            <person name="Khouja H.R."/>
            <person name="Magnuson J."/>
            <person name="Murat C."/>
            <person name="Ohm R.A."/>
            <person name="Singer S.W."/>
            <person name="Spatafora J.W."/>
            <person name="Wang M."/>
            <person name="Veneault-Fourrey C."/>
            <person name="Henrissat B."/>
            <person name="Grigoriev I.V."/>
            <person name="Martin F.M."/>
            <person name="Perotto S."/>
        </authorList>
    </citation>
    <scope>NUCLEOTIDE SEQUENCE [LARGE SCALE GENOMIC DNA]</scope>
    <source>
        <strain evidence="9 10">ATCC 22711</strain>
    </source>
</reference>
<proteinExistence type="inferred from homology"/>
<evidence type="ECO:0000313" key="10">
    <source>
        <dbReference type="Proteomes" id="UP000241818"/>
    </source>
</evidence>
<dbReference type="Proteomes" id="UP000241818">
    <property type="component" value="Unassembled WGS sequence"/>
</dbReference>
<dbReference type="GO" id="GO:0005762">
    <property type="term" value="C:mitochondrial large ribosomal subunit"/>
    <property type="evidence" value="ECO:0007669"/>
    <property type="project" value="TreeGrafter"/>
</dbReference>
<keyword evidence="2" id="KW-0809">Transit peptide</keyword>
<feature type="region of interest" description="Disordered" evidence="8">
    <location>
        <begin position="26"/>
        <end position="70"/>
    </location>
</feature>
<evidence type="ECO:0000313" key="9">
    <source>
        <dbReference type="EMBL" id="PSS25338.1"/>
    </source>
</evidence>
<dbReference type="RefSeq" id="XP_024723937.1">
    <property type="nucleotide sequence ID" value="XM_024867956.1"/>
</dbReference>
<dbReference type="GO" id="GO:0003735">
    <property type="term" value="F:structural constituent of ribosome"/>
    <property type="evidence" value="ECO:0007669"/>
    <property type="project" value="TreeGrafter"/>
</dbReference>
<evidence type="ECO:0000256" key="7">
    <source>
        <dbReference type="ARBA" id="ARBA00035179"/>
    </source>
</evidence>
<dbReference type="STRING" id="857342.A0A2T3BAL0"/>
<comment type="subcellular location">
    <subcellularLocation>
        <location evidence="1">Mitochondrion</location>
    </subcellularLocation>
</comment>
<dbReference type="PANTHER" id="PTHR28595:SF1">
    <property type="entry name" value="LARGE RIBOSOMAL SUBUNIT PROTEIN ML54"/>
    <property type="match status" value="1"/>
</dbReference>
<dbReference type="Pfam" id="PF08561">
    <property type="entry name" value="Ribosomal_L37"/>
    <property type="match status" value="1"/>
</dbReference>
<sequence>MICRQCLRRASALRVQYKPLRFISSTPTPSSAAAATSTGVAQPFSNPLEPSGTTQRPKARSTPLPVSSVPAGTPLKGLNYIKGRDDPVALEEHEYPEWLWTCLDQKKAVDDLDDSAGDEFSKSKKLRRKAAKRQRKLEEKLRLSGEVIEEKIPVTRQSIDLPANETGTVEGAMEAGRAREELRINMRKERRSSIKEKNFLKSM</sequence>
<dbReference type="InParanoid" id="A0A2T3BAL0"/>
<dbReference type="GeneID" id="36576037"/>
<gene>
    <name evidence="9" type="ORF">M430DRAFT_47813</name>
</gene>
<accession>A0A2T3BAL0</accession>
<evidence type="ECO:0000256" key="1">
    <source>
        <dbReference type="ARBA" id="ARBA00004173"/>
    </source>
</evidence>
<keyword evidence="4" id="KW-0496">Mitochondrion</keyword>
<keyword evidence="10" id="KW-1185">Reference proteome</keyword>
<feature type="compositionally biased region" description="Low complexity" evidence="8">
    <location>
        <begin position="26"/>
        <end position="38"/>
    </location>
</feature>
<keyword evidence="3" id="KW-0689">Ribosomal protein</keyword>
<name>A0A2T3BAL0_AMORE</name>
<organism evidence="9 10">
    <name type="scientific">Amorphotheca resinae ATCC 22711</name>
    <dbReference type="NCBI Taxonomy" id="857342"/>
    <lineage>
        <taxon>Eukaryota</taxon>
        <taxon>Fungi</taxon>
        <taxon>Dikarya</taxon>
        <taxon>Ascomycota</taxon>
        <taxon>Pezizomycotina</taxon>
        <taxon>Leotiomycetes</taxon>
        <taxon>Helotiales</taxon>
        <taxon>Amorphothecaceae</taxon>
        <taxon>Amorphotheca</taxon>
    </lineage>
</organism>
<evidence type="ECO:0000256" key="4">
    <source>
        <dbReference type="ARBA" id="ARBA00023128"/>
    </source>
</evidence>
<evidence type="ECO:0000256" key="2">
    <source>
        <dbReference type="ARBA" id="ARBA00022946"/>
    </source>
</evidence>
<evidence type="ECO:0000256" key="5">
    <source>
        <dbReference type="ARBA" id="ARBA00023274"/>
    </source>
</evidence>
<keyword evidence="5" id="KW-0687">Ribonucleoprotein</keyword>
<dbReference type="AlphaFoldDB" id="A0A2T3BAL0"/>
<dbReference type="InterPro" id="IPR013870">
    <property type="entry name" value="Ribosomal_mL54"/>
</dbReference>
<comment type="similarity">
    <text evidence="6">Belongs to the mitochondrion-specific ribosomal protein mL54 family.</text>
</comment>
<evidence type="ECO:0000256" key="3">
    <source>
        <dbReference type="ARBA" id="ARBA00022980"/>
    </source>
</evidence>
<dbReference type="PANTHER" id="PTHR28595">
    <property type="entry name" value="39S RIBOSOMAL PROTEIN L54, MITOCHONDRIAL"/>
    <property type="match status" value="1"/>
</dbReference>
<evidence type="ECO:0000256" key="6">
    <source>
        <dbReference type="ARBA" id="ARBA00033752"/>
    </source>
</evidence>
<evidence type="ECO:0000256" key="8">
    <source>
        <dbReference type="SAM" id="MobiDB-lite"/>
    </source>
</evidence>
<dbReference type="OrthoDB" id="10252718at2759"/>
<dbReference type="EMBL" id="KZ679007">
    <property type="protein sequence ID" value="PSS25338.1"/>
    <property type="molecule type" value="Genomic_DNA"/>
</dbReference>
<protein>
    <recommendedName>
        <fullName evidence="7">Large ribosomal subunit protein mL54</fullName>
    </recommendedName>
</protein>